<evidence type="ECO:0000256" key="1">
    <source>
        <dbReference type="ARBA" id="ARBA00009437"/>
    </source>
</evidence>
<dbReference type="SUPFAM" id="SSF53850">
    <property type="entry name" value="Periplasmic binding protein-like II"/>
    <property type="match status" value="1"/>
</dbReference>
<gene>
    <name evidence="6" type="ORF">SAMN02746066_03799</name>
</gene>
<feature type="domain" description="HTH lysR-type" evidence="5">
    <location>
        <begin position="1"/>
        <end position="58"/>
    </location>
</feature>
<evidence type="ECO:0000259" key="5">
    <source>
        <dbReference type="PROSITE" id="PS50931"/>
    </source>
</evidence>
<dbReference type="Pfam" id="PF03466">
    <property type="entry name" value="LysR_substrate"/>
    <property type="match status" value="1"/>
</dbReference>
<dbReference type="EMBL" id="FRCP01000021">
    <property type="protein sequence ID" value="SHM89958.1"/>
    <property type="molecule type" value="Genomic_DNA"/>
</dbReference>
<dbReference type="PRINTS" id="PR00039">
    <property type="entry name" value="HTHLYSR"/>
</dbReference>
<dbReference type="RefSeq" id="WP_073290278.1">
    <property type="nucleotide sequence ID" value="NZ_FRCP01000021.1"/>
</dbReference>
<proteinExistence type="inferred from homology"/>
<dbReference type="InterPro" id="IPR036388">
    <property type="entry name" value="WH-like_DNA-bd_sf"/>
</dbReference>
<dbReference type="Gene3D" id="3.40.190.10">
    <property type="entry name" value="Periplasmic binding protein-like II"/>
    <property type="match status" value="2"/>
</dbReference>
<keyword evidence="4" id="KW-0804">Transcription</keyword>
<dbReference type="Pfam" id="PF00126">
    <property type="entry name" value="HTH_1"/>
    <property type="match status" value="1"/>
</dbReference>
<dbReference type="SUPFAM" id="SSF46785">
    <property type="entry name" value="Winged helix' DNA-binding domain"/>
    <property type="match status" value="1"/>
</dbReference>
<keyword evidence="2" id="KW-0805">Transcription regulation</keyword>
<dbReference type="GO" id="GO:0005829">
    <property type="term" value="C:cytosol"/>
    <property type="evidence" value="ECO:0007669"/>
    <property type="project" value="TreeGrafter"/>
</dbReference>
<dbReference type="OrthoDB" id="1652954at2"/>
<reference evidence="6 7" key="1">
    <citation type="submission" date="2016-11" db="EMBL/GenBank/DDBJ databases">
        <authorList>
            <person name="Jaros S."/>
            <person name="Januszkiewicz K."/>
            <person name="Wedrychowicz H."/>
        </authorList>
    </citation>
    <scope>NUCLEOTIDE SEQUENCE [LARGE SCALE GENOMIC DNA]</scope>
    <source>
        <strain evidence="6 7">DSM 15930</strain>
    </source>
</reference>
<dbReference type="InterPro" id="IPR036390">
    <property type="entry name" value="WH_DNA-bd_sf"/>
</dbReference>
<evidence type="ECO:0000256" key="2">
    <source>
        <dbReference type="ARBA" id="ARBA00023015"/>
    </source>
</evidence>
<dbReference type="AlphaFoldDB" id="A0A1M7MHP3"/>
<dbReference type="GO" id="GO:0003700">
    <property type="term" value="F:DNA-binding transcription factor activity"/>
    <property type="evidence" value="ECO:0007669"/>
    <property type="project" value="InterPro"/>
</dbReference>
<dbReference type="Gene3D" id="1.10.10.10">
    <property type="entry name" value="Winged helix-like DNA-binding domain superfamily/Winged helix DNA-binding domain"/>
    <property type="match status" value="1"/>
</dbReference>
<dbReference type="InterPro" id="IPR000847">
    <property type="entry name" value="LysR_HTH_N"/>
</dbReference>
<dbReference type="InterPro" id="IPR005119">
    <property type="entry name" value="LysR_subst-bd"/>
</dbReference>
<accession>A0A1M7MHP3</accession>
<comment type="similarity">
    <text evidence="1">Belongs to the LysR transcriptional regulatory family.</text>
</comment>
<organism evidence="6 7">
    <name type="scientific">Anaerosporobacter mobilis DSM 15930</name>
    <dbReference type="NCBI Taxonomy" id="1120996"/>
    <lineage>
        <taxon>Bacteria</taxon>
        <taxon>Bacillati</taxon>
        <taxon>Bacillota</taxon>
        <taxon>Clostridia</taxon>
        <taxon>Lachnospirales</taxon>
        <taxon>Lachnospiraceae</taxon>
        <taxon>Anaerosporobacter</taxon>
    </lineage>
</organism>
<dbReference type="FunFam" id="1.10.10.10:FF:000001">
    <property type="entry name" value="LysR family transcriptional regulator"/>
    <property type="match status" value="1"/>
</dbReference>
<sequence length="297" mass="34197">MNLQQLEYFKVIAETKKITSASNQLSISQPALSKAISKLEEELDVQLFERDGRNIKITKYGEVFLKYAESALDDIDRGIKKMEEMKYGNDQVISVAATNCIGITFIPFLISEFLNQHGHTKFNFNIRDTEELFKDLRYERIHMAFFDKIEDIDKYPEIESVLVKKEEYVLIVSRNHYLAKKEEVYLKDLKEEYFIAYNGKNPNQKVSYAELLGYTPKISVEPSEESMLSGLVAAGAGIAIVLNTPMINTNKISILKIKDDIGYKNIYMGWNKKIDLPTKAEEFKAYAIHLDKQMQNS</sequence>
<dbReference type="PANTHER" id="PTHR30419">
    <property type="entry name" value="HTH-TYPE TRANSCRIPTIONAL REGULATOR YBHD"/>
    <property type="match status" value="1"/>
</dbReference>
<evidence type="ECO:0000313" key="6">
    <source>
        <dbReference type="EMBL" id="SHM89958.1"/>
    </source>
</evidence>
<dbReference type="GO" id="GO:0003677">
    <property type="term" value="F:DNA binding"/>
    <property type="evidence" value="ECO:0007669"/>
    <property type="project" value="UniProtKB-KW"/>
</dbReference>
<evidence type="ECO:0000256" key="3">
    <source>
        <dbReference type="ARBA" id="ARBA00023125"/>
    </source>
</evidence>
<dbReference type="InterPro" id="IPR050950">
    <property type="entry name" value="HTH-type_LysR_regulators"/>
</dbReference>
<protein>
    <submittedName>
        <fullName evidence="6">DNA-binding transcriptional regulator, LysR family</fullName>
    </submittedName>
</protein>
<dbReference type="STRING" id="1120996.SAMN02746066_03799"/>
<keyword evidence="7" id="KW-1185">Reference proteome</keyword>
<evidence type="ECO:0000256" key="4">
    <source>
        <dbReference type="ARBA" id="ARBA00023163"/>
    </source>
</evidence>
<dbReference type="PANTHER" id="PTHR30419:SF28">
    <property type="entry name" value="HTH-TYPE TRANSCRIPTIONAL REGULATOR BSDA"/>
    <property type="match status" value="1"/>
</dbReference>
<name>A0A1M7MHP3_9FIRM</name>
<keyword evidence="3 6" id="KW-0238">DNA-binding</keyword>
<evidence type="ECO:0000313" key="7">
    <source>
        <dbReference type="Proteomes" id="UP000184038"/>
    </source>
</evidence>
<dbReference type="Proteomes" id="UP000184038">
    <property type="component" value="Unassembled WGS sequence"/>
</dbReference>
<dbReference type="PROSITE" id="PS50931">
    <property type="entry name" value="HTH_LYSR"/>
    <property type="match status" value="1"/>
</dbReference>